<comment type="caution">
    <text evidence="2">The sequence shown here is derived from an EMBL/GenBank/DDBJ whole genome shotgun (WGS) entry which is preliminary data.</text>
</comment>
<name>A0A117QNE6_9ACTN</name>
<dbReference type="AlphaFoldDB" id="A0A117QNE6"/>
<dbReference type="EMBL" id="LMWS01000017">
    <property type="protein sequence ID" value="KUN38034.1"/>
    <property type="molecule type" value="Genomic_DNA"/>
</dbReference>
<organism evidence="2 3">
    <name type="scientific">Streptomyces longwoodensis</name>
    <dbReference type="NCBI Taxonomy" id="68231"/>
    <lineage>
        <taxon>Bacteria</taxon>
        <taxon>Bacillati</taxon>
        <taxon>Actinomycetota</taxon>
        <taxon>Actinomycetes</taxon>
        <taxon>Kitasatosporales</taxon>
        <taxon>Streptomycetaceae</taxon>
        <taxon>Streptomyces</taxon>
    </lineage>
</organism>
<accession>A0A117QNE6</accession>
<proteinExistence type="predicted"/>
<feature type="region of interest" description="Disordered" evidence="1">
    <location>
        <begin position="1"/>
        <end position="65"/>
    </location>
</feature>
<feature type="compositionally biased region" description="Basic and acidic residues" evidence="1">
    <location>
        <begin position="33"/>
        <end position="44"/>
    </location>
</feature>
<dbReference type="Proteomes" id="UP000053271">
    <property type="component" value="Unassembled WGS sequence"/>
</dbReference>
<dbReference type="STRING" id="68231.AQJ30_14240"/>
<evidence type="ECO:0000313" key="2">
    <source>
        <dbReference type="EMBL" id="KUN38034.1"/>
    </source>
</evidence>
<reference evidence="2 3" key="1">
    <citation type="submission" date="2015-10" db="EMBL/GenBank/DDBJ databases">
        <title>Draft genome sequence of Streptomyces longwoodensis DSM 41677, type strain for the species Streptomyces longwoodensis.</title>
        <authorList>
            <person name="Ruckert C."/>
            <person name="Winkler A."/>
            <person name="Kalinowski J."/>
            <person name="Kampfer P."/>
            <person name="Glaeser S."/>
        </authorList>
    </citation>
    <scope>NUCLEOTIDE SEQUENCE [LARGE SCALE GENOMIC DNA]</scope>
    <source>
        <strain evidence="2 3">DSM 41677</strain>
    </source>
</reference>
<keyword evidence="3" id="KW-1185">Reference proteome</keyword>
<sequence length="65" mass="6135">MPARGGDGAAGRGESGSAATEDAGDAGRGGVRPGERVRGERDTGHAVTSVLGALEPSGAASLSAS</sequence>
<evidence type="ECO:0000313" key="3">
    <source>
        <dbReference type="Proteomes" id="UP000053271"/>
    </source>
</evidence>
<protein>
    <submittedName>
        <fullName evidence="2">Uncharacterized protein</fullName>
    </submittedName>
</protein>
<gene>
    <name evidence="2" type="ORF">AQJ30_14240</name>
</gene>
<feature type="compositionally biased region" description="Gly residues" evidence="1">
    <location>
        <begin position="1"/>
        <end position="14"/>
    </location>
</feature>
<evidence type="ECO:0000256" key="1">
    <source>
        <dbReference type="SAM" id="MobiDB-lite"/>
    </source>
</evidence>